<protein>
    <submittedName>
        <fullName evidence="6">SSU ribosomal protein S9P</fullName>
    </submittedName>
</protein>
<dbReference type="OrthoDB" id="10254627at2759"/>
<dbReference type="Proteomes" id="UP000807353">
    <property type="component" value="Unassembled WGS sequence"/>
</dbReference>
<accession>A0A9P6CRC9</accession>
<proteinExistence type="inferred from homology"/>
<dbReference type="GO" id="GO:0003723">
    <property type="term" value="F:RNA binding"/>
    <property type="evidence" value="ECO:0007669"/>
    <property type="project" value="TreeGrafter"/>
</dbReference>
<evidence type="ECO:0000313" key="7">
    <source>
        <dbReference type="Proteomes" id="UP000807353"/>
    </source>
</evidence>
<dbReference type="PANTHER" id="PTHR21569">
    <property type="entry name" value="RIBOSOMAL PROTEIN S9"/>
    <property type="match status" value="1"/>
</dbReference>
<dbReference type="Gene3D" id="3.30.230.10">
    <property type="match status" value="1"/>
</dbReference>
<dbReference type="EMBL" id="MU150229">
    <property type="protein sequence ID" value="KAF9469929.1"/>
    <property type="molecule type" value="Genomic_DNA"/>
</dbReference>
<evidence type="ECO:0000256" key="2">
    <source>
        <dbReference type="ARBA" id="ARBA00022980"/>
    </source>
</evidence>
<keyword evidence="3 4" id="KW-0687">Ribonucleoprotein</keyword>
<feature type="compositionally biased region" description="Gly residues" evidence="5">
    <location>
        <begin position="49"/>
        <end position="63"/>
    </location>
</feature>
<feature type="compositionally biased region" description="Acidic residues" evidence="5">
    <location>
        <begin position="74"/>
        <end position="83"/>
    </location>
</feature>
<evidence type="ECO:0000256" key="3">
    <source>
        <dbReference type="ARBA" id="ARBA00023274"/>
    </source>
</evidence>
<dbReference type="GO" id="GO:0003735">
    <property type="term" value="F:structural constituent of ribosome"/>
    <property type="evidence" value="ECO:0007669"/>
    <property type="project" value="InterPro"/>
</dbReference>
<evidence type="ECO:0000256" key="1">
    <source>
        <dbReference type="ARBA" id="ARBA00005251"/>
    </source>
</evidence>
<dbReference type="InterPro" id="IPR014721">
    <property type="entry name" value="Ribsml_uS5_D2-typ_fold_subgr"/>
</dbReference>
<comment type="caution">
    <text evidence="6">The sequence shown here is derived from an EMBL/GenBank/DDBJ whole genome shotgun (WGS) entry which is preliminary data.</text>
</comment>
<reference evidence="6" key="1">
    <citation type="submission" date="2020-11" db="EMBL/GenBank/DDBJ databases">
        <authorList>
            <consortium name="DOE Joint Genome Institute"/>
            <person name="Ahrendt S."/>
            <person name="Riley R."/>
            <person name="Andreopoulos W."/>
            <person name="Labutti K."/>
            <person name="Pangilinan J."/>
            <person name="Ruiz-Duenas F.J."/>
            <person name="Barrasa J.M."/>
            <person name="Sanchez-Garcia M."/>
            <person name="Camarero S."/>
            <person name="Miyauchi S."/>
            <person name="Serrano A."/>
            <person name="Linde D."/>
            <person name="Babiker R."/>
            <person name="Drula E."/>
            <person name="Ayuso-Fernandez I."/>
            <person name="Pacheco R."/>
            <person name="Padilla G."/>
            <person name="Ferreira P."/>
            <person name="Barriuso J."/>
            <person name="Kellner H."/>
            <person name="Castanera R."/>
            <person name="Alfaro M."/>
            <person name="Ramirez L."/>
            <person name="Pisabarro A.G."/>
            <person name="Kuo A."/>
            <person name="Tritt A."/>
            <person name="Lipzen A."/>
            <person name="He G."/>
            <person name="Yan M."/>
            <person name="Ng V."/>
            <person name="Cullen D."/>
            <person name="Martin F."/>
            <person name="Rosso M.-N."/>
            <person name="Henrissat B."/>
            <person name="Hibbett D."/>
            <person name="Martinez A.T."/>
            <person name="Grigoriev I.V."/>
        </authorList>
    </citation>
    <scope>NUCLEOTIDE SEQUENCE</scope>
    <source>
        <strain evidence="6">CBS 247.69</strain>
    </source>
</reference>
<keyword evidence="2 4" id="KW-0689">Ribosomal protein</keyword>
<dbReference type="GO" id="GO:0006412">
    <property type="term" value="P:translation"/>
    <property type="evidence" value="ECO:0007669"/>
    <property type="project" value="InterPro"/>
</dbReference>
<keyword evidence="7" id="KW-1185">Reference proteome</keyword>
<dbReference type="InterPro" id="IPR020574">
    <property type="entry name" value="Ribosomal_uS9_CS"/>
</dbReference>
<dbReference type="InterPro" id="IPR020568">
    <property type="entry name" value="Ribosomal_Su5_D2-typ_SF"/>
</dbReference>
<evidence type="ECO:0000256" key="4">
    <source>
        <dbReference type="RuleBase" id="RU003815"/>
    </source>
</evidence>
<evidence type="ECO:0000256" key="5">
    <source>
        <dbReference type="SAM" id="MobiDB-lite"/>
    </source>
</evidence>
<dbReference type="GO" id="GO:0005763">
    <property type="term" value="C:mitochondrial small ribosomal subunit"/>
    <property type="evidence" value="ECO:0007669"/>
    <property type="project" value="TreeGrafter"/>
</dbReference>
<dbReference type="PANTHER" id="PTHR21569:SF1">
    <property type="entry name" value="SMALL RIBOSOMAL SUBUNIT PROTEIN US9M"/>
    <property type="match status" value="1"/>
</dbReference>
<name>A0A9P6CRC9_9AGAR</name>
<dbReference type="PROSITE" id="PS00360">
    <property type="entry name" value="RIBOSOMAL_S9"/>
    <property type="match status" value="1"/>
</dbReference>
<dbReference type="AlphaFoldDB" id="A0A9P6CRC9"/>
<dbReference type="Pfam" id="PF00380">
    <property type="entry name" value="Ribosomal_S9"/>
    <property type="match status" value="1"/>
</dbReference>
<comment type="similarity">
    <text evidence="1 4">Belongs to the universal ribosomal protein uS9 family.</text>
</comment>
<sequence>MILPTCNMNLLRHPLRYAISRAYTTRPFVPPSQLRDLDNNFRAFQASGGSQGPTRGRGSGSSGKGRRRGRKDEEDGENQEWEPESTKVKPDSPSFYTGRPVYYDQVIQLENAISSARGALKTLQLLPLPTFARESLPPLRPVWKGQDEMTTDFQSKMTTSRYRRVTTLLNELNDYLRIATTAGCTDLAAAIGQIVVLFESGKKDAFLARGKRKKVFLDNYGRSYTFGKRKTSAARVWMIRVQPRTTSAQTEEPVDQLSESAPSTSVTTTTILVNKIPLAEYFPVPADRERIIRPLKIAGVLGAYNVFSIVRGGGTTGQSGALSHGIAKALVAHEPELENVLRKAKLMRRDPRMVERKKTGLAKARKRYTWVKR</sequence>
<gene>
    <name evidence="6" type="ORF">BDZ94DRAFT_1181524</name>
</gene>
<evidence type="ECO:0000313" key="6">
    <source>
        <dbReference type="EMBL" id="KAF9469929.1"/>
    </source>
</evidence>
<feature type="region of interest" description="Disordered" evidence="5">
    <location>
        <begin position="43"/>
        <end position="94"/>
    </location>
</feature>
<dbReference type="SUPFAM" id="SSF54211">
    <property type="entry name" value="Ribosomal protein S5 domain 2-like"/>
    <property type="match status" value="1"/>
</dbReference>
<organism evidence="6 7">
    <name type="scientific">Collybia nuda</name>
    <dbReference type="NCBI Taxonomy" id="64659"/>
    <lineage>
        <taxon>Eukaryota</taxon>
        <taxon>Fungi</taxon>
        <taxon>Dikarya</taxon>
        <taxon>Basidiomycota</taxon>
        <taxon>Agaricomycotina</taxon>
        <taxon>Agaricomycetes</taxon>
        <taxon>Agaricomycetidae</taxon>
        <taxon>Agaricales</taxon>
        <taxon>Tricholomatineae</taxon>
        <taxon>Clitocybaceae</taxon>
        <taxon>Collybia</taxon>
    </lineage>
</organism>
<dbReference type="InterPro" id="IPR000754">
    <property type="entry name" value="Ribosomal_uS9"/>
</dbReference>